<reference evidence="1" key="2">
    <citation type="submission" date="2023-02" db="EMBL/GenBank/DDBJ databases">
        <authorList>
            <person name="Huang Y."/>
            <person name="Zhang Y."/>
            <person name="Zhang T."/>
            <person name="Wang J."/>
        </authorList>
    </citation>
    <scope>NUCLEOTIDE SEQUENCE</scope>
    <source>
        <strain evidence="1">KJ-1</strain>
    </source>
</reference>
<protein>
    <recommendedName>
        <fullName evidence="3">Lipoprotein</fullName>
    </recommendedName>
</protein>
<proteinExistence type="predicted"/>
<sequence length="70" mass="7701">MTKLLLAGILGLGLAGCTSINYEANTKPPIVPKNEAHNTFKMPEHGIMTDQDIHNVPEHAEYKSKHSISF</sequence>
<dbReference type="EMBL" id="CP085083">
    <property type="protein sequence ID" value="WDZ52819.1"/>
    <property type="molecule type" value="Genomic_DNA"/>
</dbReference>
<name>A0AAJ6NLT3_9GAMM</name>
<evidence type="ECO:0000313" key="2">
    <source>
        <dbReference type="Proteomes" id="UP001199528"/>
    </source>
</evidence>
<accession>A0AAJ6NLT3</accession>
<dbReference type="Proteomes" id="UP001199528">
    <property type="component" value="Chromosome"/>
</dbReference>
<evidence type="ECO:0000313" key="1">
    <source>
        <dbReference type="EMBL" id="WDZ52819.1"/>
    </source>
</evidence>
<organism evidence="1 2">
    <name type="scientific">Acinetobacter vivianii</name>
    <dbReference type="NCBI Taxonomy" id="1776742"/>
    <lineage>
        <taxon>Bacteria</taxon>
        <taxon>Pseudomonadati</taxon>
        <taxon>Pseudomonadota</taxon>
        <taxon>Gammaproteobacteria</taxon>
        <taxon>Moraxellales</taxon>
        <taxon>Moraxellaceae</taxon>
        <taxon>Acinetobacter</taxon>
    </lineage>
</organism>
<gene>
    <name evidence="1" type="ORF">LF296_08580</name>
</gene>
<dbReference type="PROSITE" id="PS51257">
    <property type="entry name" value="PROKAR_LIPOPROTEIN"/>
    <property type="match status" value="1"/>
</dbReference>
<dbReference type="AlphaFoldDB" id="A0AAJ6NLT3"/>
<dbReference type="KEGG" id="aviv:LF296_08580"/>
<reference evidence="1" key="1">
    <citation type="journal article" date="2022" name="Front Environ Sci">
        <title>Complete genome sequence analysis of a novel alkane-degrading bacterial strain, Acinetobacter vivianii KJ-1, and its diesel degradation ability.</title>
        <authorList>
            <person name="Zhang Y."/>
            <person name="Song F."/>
            <person name="Wang J."/>
            <person name="Zhao Q."/>
            <person name="Zheng L."/>
            <person name="Wang Z."/>
            <person name="Zhang X."/>
            <person name="Gao Y."/>
            <person name="Chen G."/>
            <person name="Huang Y."/>
        </authorList>
    </citation>
    <scope>NUCLEOTIDE SEQUENCE</scope>
    <source>
        <strain evidence="1">KJ-1</strain>
    </source>
</reference>
<dbReference type="RefSeq" id="WP_272656060.1">
    <property type="nucleotide sequence ID" value="NZ_CP085083.1"/>
</dbReference>
<evidence type="ECO:0008006" key="3">
    <source>
        <dbReference type="Google" id="ProtNLM"/>
    </source>
</evidence>